<keyword evidence="11 14" id="KW-0255">Endonuclease</keyword>
<dbReference type="Gene3D" id="3.30.420.10">
    <property type="entry name" value="Ribonuclease H-like superfamily/Ribonuclease H"/>
    <property type="match status" value="1"/>
</dbReference>
<evidence type="ECO:0000256" key="2">
    <source>
        <dbReference type="ARBA" id="ARBA00001946"/>
    </source>
</evidence>
<keyword evidence="10 14" id="KW-0479">Metal-binding</keyword>
<evidence type="ECO:0000256" key="8">
    <source>
        <dbReference type="ARBA" id="ARBA00022490"/>
    </source>
</evidence>
<dbReference type="PANTHER" id="PTHR10954:SF18">
    <property type="entry name" value="RIBONUCLEASE HII"/>
    <property type="match status" value="1"/>
</dbReference>
<feature type="binding site" evidence="14 15">
    <location>
        <position position="28"/>
    </location>
    <ligand>
        <name>a divalent metal cation</name>
        <dbReference type="ChEBI" id="CHEBI:60240"/>
    </ligand>
</feature>
<comment type="cofactor">
    <cofactor evidence="14 15">
        <name>Mn(2+)</name>
        <dbReference type="ChEBI" id="CHEBI:29035"/>
    </cofactor>
    <cofactor evidence="14 15">
        <name>Mg(2+)</name>
        <dbReference type="ChEBI" id="CHEBI:18420"/>
    </cofactor>
    <text evidence="14 15">Manganese or magnesium. Binds 1 divalent metal ion per monomer in the absence of substrate. May bind a second metal ion after substrate binding.</text>
</comment>
<dbReference type="Pfam" id="PF01351">
    <property type="entry name" value="RNase_HII"/>
    <property type="match status" value="1"/>
</dbReference>
<dbReference type="EC" id="3.1.26.4" evidence="6 14"/>
<dbReference type="InterPro" id="IPR024567">
    <property type="entry name" value="RNase_HII/HIII_dom"/>
</dbReference>
<keyword evidence="13 14" id="KW-0464">Manganese</keyword>
<comment type="similarity">
    <text evidence="5 14 16">Belongs to the RNase HII family.</text>
</comment>
<dbReference type="GO" id="GO:0004523">
    <property type="term" value="F:RNA-DNA hybrid ribonuclease activity"/>
    <property type="evidence" value="ECO:0007669"/>
    <property type="project" value="UniProtKB-UniRule"/>
</dbReference>
<evidence type="ECO:0000256" key="13">
    <source>
        <dbReference type="ARBA" id="ARBA00023211"/>
    </source>
</evidence>
<dbReference type="KEGG" id="hni:W911_06450"/>
<dbReference type="InterPro" id="IPR036397">
    <property type="entry name" value="RNaseH_sf"/>
</dbReference>
<evidence type="ECO:0000256" key="10">
    <source>
        <dbReference type="ARBA" id="ARBA00022723"/>
    </source>
</evidence>
<evidence type="ECO:0000256" key="16">
    <source>
        <dbReference type="RuleBase" id="RU003515"/>
    </source>
</evidence>
<comment type="function">
    <text evidence="3 14 16">Endonuclease that specifically degrades the RNA of RNA-DNA hybrids.</text>
</comment>
<protein>
    <recommendedName>
        <fullName evidence="7 14">Ribonuclease HII</fullName>
        <shortName evidence="14">RNase HII</shortName>
        <ecNumber evidence="6 14">3.1.26.4</ecNumber>
    </recommendedName>
</protein>
<keyword evidence="8 14" id="KW-0963">Cytoplasm</keyword>
<comment type="subcellular location">
    <subcellularLocation>
        <location evidence="4 14">Cytoplasm</location>
    </subcellularLocation>
</comment>
<dbReference type="PANTHER" id="PTHR10954">
    <property type="entry name" value="RIBONUCLEASE H2 SUBUNIT A"/>
    <property type="match status" value="1"/>
</dbReference>
<dbReference type="PATRIC" id="fig|1029756.8.peg.1352"/>
<dbReference type="NCBIfam" id="NF000595">
    <property type="entry name" value="PRK00015.1-3"/>
    <property type="match status" value="1"/>
</dbReference>
<keyword evidence="12 14" id="KW-0378">Hydrolase</keyword>
<sequence length="215" mass="22999">MADSRIVPTFELEAAELALADGFIAGVDEAGRGPWAGPVVAAAVVLDPNRIPQGIDDSKALDADDRERLYERIGETALAIGVGIGDVGRIDRDNILAATMWAMQTAVGELCCRPRLALVDGNRAPRLSCQTRTIVKGDAKCLSIAAASIVAKVTRDRIMIALARELPGYGFERHKGYGTPEHRAALVRLGLTHEHRRSFRPVQLALSLAEATAAP</sequence>
<gene>
    <name evidence="14" type="primary">rnhB</name>
    <name evidence="18" type="ORF">W911_06450</name>
</gene>
<dbReference type="HOGENOM" id="CLU_036532_3_2_5"/>
<dbReference type="AlphaFoldDB" id="V5SDS3"/>
<dbReference type="Proteomes" id="UP000018542">
    <property type="component" value="Chromosome"/>
</dbReference>
<dbReference type="GO" id="GO:0005737">
    <property type="term" value="C:cytoplasm"/>
    <property type="evidence" value="ECO:0007669"/>
    <property type="project" value="UniProtKB-SubCell"/>
</dbReference>
<comment type="cofactor">
    <cofactor evidence="2">
        <name>Mg(2+)</name>
        <dbReference type="ChEBI" id="CHEBI:18420"/>
    </cofactor>
</comment>
<evidence type="ECO:0000256" key="4">
    <source>
        <dbReference type="ARBA" id="ARBA00004496"/>
    </source>
</evidence>
<accession>V5SDS3</accession>
<dbReference type="InterPro" id="IPR001352">
    <property type="entry name" value="RNase_HII/HIII"/>
</dbReference>
<organism evidence="18 19">
    <name type="scientific">Hyphomicrobium nitrativorans NL23</name>
    <dbReference type="NCBI Taxonomy" id="1029756"/>
    <lineage>
        <taxon>Bacteria</taxon>
        <taxon>Pseudomonadati</taxon>
        <taxon>Pseudomonadota</taxon>
        <taxon>Alphaproteobacteria</taxon>
        <taxon>Hyphomicrobiales</taxon>
        <taxon>Hyphomicrobiaceae</taxon>
        <taxon>Hyphomicrobium</taxon>
    </lineage>
</organism>
<evidence type="ECO:0000256" key="3">
    <source>
        <dbReference type="ARBA" id="ARBA00004065"/>
    </source>
</evidence>
<evidence type="ECO:0000256" key="7">
    <source>
        <dbReference type="ARBA" id="ARBA00019179"/>
    </source>
</evidence>
<reference evidence="18 19" key="1">
    <citation type="journal article" date="2014" name="Genome Announc.">
        <title>Complete Genome Sequence of Hyphomicrobium nitrativorans Strain NL23, a Denitrifying Bacterium Isolated from Biofilm of a Methanol-Fed Denitrification System Treating Seawater at the Montreal Biodome.</title>
        <authorList>
            <person name="Martineau C."/>
            <person name="Villeneuve C."/>
            <person name="Mauffrey F."/>
            <person name="Villemur R."/>
        </authorList>
    </citation>
    <scope>NUCLEOTIDE SEQUENCE [LARGE SCALE GENOMIC DNA]</scope>
    <source>
        <strain evidence="18">NL23</strain>
    </source>
</reference>
<evidence type="ECO:0000256" key="1">
    <source>
        <dbReference type="ARBA" id="ARBA00000077"/>
    </source>
</evidence>
<feature type="domain" description="RNase H type-2" evidence="17">
    <location>
        <begin position="22"/>
        <end position="211"/>
    </location>
</feature>
<evidence type="ECO:0000313" key="18">
    <source>
        <dbReference type="EMBL" id="AHB48104.1"/>
    </source>
</evidence>
<evidence type="ECO:0000256" key="15">
    <source>
        <dbReference type="PROSITE-ProRule" id="PRU01319"/>
    </source>
</evidence>
<evidence type="ECO:0000259" key="17">
    <source>
        <dbReference type="PROSITE" id="PS51975"/>
    </source>
</evidence>
<dbReference type="PROSITE" id="PS51975">
    <property type="entry name" value="RNASE_H_2"/>
    <property type="match status" value="1"/>
</dbReference>
<dbReference type="SUPFAM" id="SSF53098">
    <property type="entry name" value="Ribonuclease H-like"/>
    <property type="match status" value="1"/>
</dbReference>
<evidence type="ECO:0000256" key="11">
    <source>
        <dbReference type="ARBA" id="ARBA00022759"/>
    </source>
</evidence>
<proteinExistence type="inferred from homology"/>
<dbReference type="InterPro" id="IPR012337">
    <property type="entry name" value="RNaseH-like_sf"/>
</dbReference>
<dbReference type="GO" id="GO:0006298">
    <property type="term" value="P:mismatch repair"/>
    <property type="evidence" value="ECO:0007669"/>
    <property type="project" value="TreeGrafter"/>
</dbReference>
<keyword evidence="9 14" id="KW-0540">Nuclease</keyword>
<evidence type="ECO:0000313" key="19">
    <source>
        <dbReference type="Proteomes" id="UP000018542"/>
    </source>
</evidence>
<comment type="catalytic activity">
    <reaction evidence="1 14 15 16">
        <text>Endonucleolytic cleavage to 5'-phosphomonoester.</text>
        <dbReference type="EC" id="3.1.26.4"/>
    </reaction>
</comment>
<feature type="binding site" evidence="14 15">
    <location>
        <position position="120"/>
    </location>
    <ligand>
        <name>a divalent metal cation</name>
        <dbReference type="ChEBI" id="CHEBI:60240"/>
    </ligand>
</feature>
<dbReference type="InterPro" id="IPR022898">
    <property type="entry name" value="RNase_HII"/>
</dbReference>
<dbReference type="HAMAP" id="MF_00052_B">
    <property type="entry name" value="RNase_HII_B"/>
    <property type="match status" value="1"/>
</dbReference>
<dbReference type="GO" id="GO:0032299">
    <property type="term" value="C:ribonuclease H2 complex"/>
    <property type="evidence" value="ECO:0007669"/>
    <property type="project" value="TreeGrafter"/>
</dbReference>
<keyword evidence="19" id="KW-1185">Reference proteome</keyword>
<evidence type="ECO:0000256" key="6">
    <source>
        <dbReference type="ARBA" id="ARBA00012180"/>
    </source>
</evidence>
<dbReference type="GO" id="GO:0003723">
    <property type="term" value="F:RNA binding"/>
    <property type="evidence" value="ECO:0007669"/>
    <property type="project" value="UniProtKB-UniRule"/>
</dbReference>
<dbReference type="GO" id="GO:0030145">
    <property type="term" value="F:manganese ion binding"/>
    <property type="evidence" value="ECO:0007669"/>
    <property type="project" value="UniProtKB-UniRule"/>
</dbReference>
<dbReference type="STRING" id="1029756.W911_06450"/>
<dbReference type="GO" id="GO:0043137">
    <property type="term" value="P:DNA replication, removal of RNA primer"/>
    <property type="evidence" value="ECO:0007669"/>
    <property type="project" value="TreeGrafter"/>
</dbReference>
<evidence type="ECO:0000256" key="12">
    <source>
        <dbReference type="ARBA" id="ARBA00022801"/>
    </source>
</evidence>
<evidence type="ECO:0000256" key="9">
    <source>
        <dbReference type="ARBA" id="ARBA00022722"/>
    </source>
</evidence>
<dbReference type="EMBL" id="CP006912">
    <property type="protein sequence ID" value="AHB48104.1"/>
    <property type="molecule type" value="Genomic_DNA"/>
</dbReference>
<dbReference type="CDD" id="cd07182">
    <property type="entry name" value="RNase_HII_bacteria_HII_like"/>
    <property type="match status" value="1"/>
</dbReference>
<evidence type="ECO:0000256" key="5">
    <source>
        <dbReference type="ARBA" id="ARBA00007383"/>
    </source>
</evidence>
<feature type="binding site" evidence="14 15">
    <location>
        <position position="29"/>
    </location>
    <ligand>
        <name>a divalent metal cation</name>
        <dbReference type="ChEBI" id="CHEBI:60240"/>
    </ligand>
</feature>
<name>V5SDS3_9HYPH</name>
<evidence type="ECO:0000256" key="14">
    <source>
        <dbReference type="HAMAP-Rule" id="MF_00052"/>
    </source>
</evidence>